<evidence type="ECO:0000313" key="2">
    <source>
        <dbReference type="Proteomes" id="UP000005237"/>
    </source>
</evidence>
<dbReference type="AlphaFoldDB" id="A0A8R1EBD8"/>
<dbReference type="EnsemblMetazoa" id="CJA31565.1">
    <property type="protein sequence ID" value="CJA31565.1"/>
    <property type="gene ID" value="WBGene00207412"/>
</dbReference>
<proteinExistence type="predicted"/>
<reference evidence="1" key="2">
    <citation type="submission" date="2022-06" db="UniProtKB">
        <authorList>
            <consortium name="EnsemblMetazoa"/>
        </authorList>
    </citation>
    <scope>IDENTIFICATION</scope>
    <source>
        <strain evidence="1">DF5081</strain>
    </source>
</reference>
<dbReference type="Proteomes" id="UP000005237">
    <property type="component" value="Unassembled WGS sequence"/>
</dbReference>
<accession>A0A8R1EBD8</accession>
<evidence type="ECO:0000313" key="1">
    <source>
        <dbReference type="EnsemblMetazoa" id="CJA31565.1"/>
    </source>
</evidence>
<name>A0A8R1EBD8_CAEJA</name>
<organism evidence="1 2">
    <name type="scientific">Caenorhabditis japonica</name>
    <dbReference type="NCBI Taxonomy" id="281687"/>
    <lineage>
        <taxon>Eukaryota</taxon>
        <taxon>Metazoa</taxon>
        <taxon>Ecdysozoa</taxon>
        <taxon>Nematoda</taxon>
        <taxon>Chromadorea</taxon>
        <taxon>Rhabditida</taxon>
        <taxon>Rhabditina</taxon>
        <taxon>Rhabditomorpha</taxon>
        <taxon>Rhabditoidea</taxon>
        <taxon>Rhabditidae</taxon>
        <taxon>Peloderinae</taxon>
        <taxon>Caenorhabditis</taxon>
    </lineage>
</organism>
<protein>
    <submittedName>
        <fullName evidence="1">Uncharacterized protein</fullName>
    </submittedName>
</protein>
<reference evidence="2" key="1">
    <citation type="submission" date="2010-08" db="EMBL/GenBank/DDBJ databases">
        <authorList>
            <consortium name="Caenorhabditis japonica Sequencing Consortium"/>
            <person name="Wilson R.K."/>
        </authorList>
    </citation>
    <scope>NUCLEOTIDE SEQUENCE [LARGE SCALE GENOMIC DNA]</scope>
    <source>
        <strain evidence="2">DF5081</strain>
    </source>
</reference>
<sequence>MGTRDVESKKFRTNGLEPQRLFPAGMLSESCGEIRVKNVRMLTSVDASGDITHHYSVTWSEPGQNAKKAEVKKKEKDKKEDVMGVVPTSVVTTPITTTSSTTASTVSVKKLASQKKIQEGLKRGGTHIFEFSFQSRGHLPFSSTISGLIAHNCL</sequence>
<keyword evidence="2" id="KW-1185">Reference proteome</keyword>